<dbReference type="PANTHER" id="PTHR22891">
    <property type="entry name" value="EUKARYOTIC TRANSLATION INITIATION FACTOR 2C"/>
    <property type="match status" value="1"/>
</dbReference>
<dbReference type="InterPro" id="IPR012337">
    <property type="entry name" value="RNaseH-like_sf"/>
</dbReference>
<dbReference type="SMART" id="SM00950">
    <property type="entry name" value="Piwi"/>
    <property type="match status" value="1"/>
</dbReference>
<proteinExistence type="evidence at transcript level"/>
<organism evidence="2">
    <name type="scientific">Schistosoma japonicum</name>
    <name type="common">Blood fluke</name>
    <dbReference type="NCBI Taxonomy" id="6182"/>
    <lineage>
        <taxon>Eukaryota</taxon>
        <taxon>Metazoa</taxon>
        <taxon>Spiralia</taxon>
        <taxon>Lophotrochozoa</taxon>
        <taxon>Platyhelminthes</taxon>
        <taxon>Trematoda</taxon>
        <taxon>Digenea</taxon>
        <taxon>Strigeidida</taxon>
        <taxon>Schistosomatoidea</taxon>
        <taxon>Schistosomatidae</taxon>
        <taxon>Schistosoma</taxon>
    </lineage>
</organism>
<sequence length="294" mass="33983">MLYLRNTNGRFPKRIIFYRDGVSEGQFENVLVEELAAIQRACTEIRPGEEPAITFIVVQKRHRIRFKPNDPRSRNVEPGTVVDTNITHPREFDFYICSHEGIQGTSKPSHYHILYDDSNFSSDALQIFSYYLCYAYMRCSRSVSYPAPVYYSHLAAFRARDWLSNMSETSVLLDSHDRFKVHVSQTDGMFFCKFFLIYQFVQNKLPSETVVCHAILLHLLGSSLDTHFRLTKPKWFSNVTNASNKKHLLAIRLKIAAPWIVSILQTGAQIMLSDPFPPAYLEEDGSVQHQMLIF</sequence>
<dbReference type="PROSITE" id="PS50822">
    <property type="entry name" value="PIWI"/>
    <property type="match status" value="1"/>
</dbReference>
<dbReference type="Gene3D" id="3.30.420.10">
    <property type="entry name" value="Ribonuclease H-like superfamily/Ribonuclease H"/>
    <property type="match status" value="1"/>
</dbReference>
<reference evidence="2" key="2">
    <citation type="journal article" date="2006" name="PLoS Pathog.">
        <title>New perspectives on host-parasite interplay by comparative transcriptomic and proteomic analyses of Schistosoma japonicum.</title>
        <authorList>
            <person name="Liu F."/>
            <person name="Lu J."/>
            <person name="Hu W."/>
            <person name="Wang S.Y."/>
            <person name="Cui S.J."/>
            <person name="Chi M."/>
            <person name="Yan Q."/>
            <person name="Wang X.R."/>
            <person name="Song H.D."/>
            <person name="Xu X.N."/>
            <person name="Wang J.J."/>
            <person name="Zhang X.L."/>
            <person name="Zhang X."/>
            <person name="Wang Z.Q."/>
            <person name="Xue C.L."/>
            <person name="Brindley P.J."/>
            <person name="McManus D.P."/>
            <person name="Yang P.Y."/>
            <person name="Feng Z."/>
            <person name="Chen Z."/>
            <person name="Han Z.G."/>
        </authorList>
    </citation>
    <scope>NUCLEOTIDE SEQUENCE</scope>
</reference>
<protein>
    <submittedName>
        <fullName evidence="2">SJCHGC02502 protein</fullName>
    </submittedName>
</protein>
<dbReference type="SUPFAM" id="SSF53098">
    <property type="entry name" value="Ribonuclease H-like"/>
    <property type="match status" value="1"/>
</dbReference>
<reference evidence="2" key="1">
    <citation type="submission" date="2004-11" db="EMBL/GenBank/DDBJ databases">
        <title>The full-length cDNA sequences of Schistosoma japonicum genes.</title>
        <authorList>
            <person name="Han Z."/>
        </authorList>
    </citation>
    <scope>NUCLEOTIDE SEQUENCE</scope>
</reference>
<accession>Q5DFJ9</accession>
<evidence type="ECO:0000313" key="2">
    <source>
        <dbReference type="EMBL" id="AAW25407.1"/>
    </source>
</evidence>
<dbReference type="AlphaFoldDB" id="Q5DFJ9"/>
<evidence type="ECO:0000259" key="1">
    <source>
        <dbReference type="PROSITE" id="PS50822"/>
    </source>
</evidence>
<dbReference type="GO" id="GO:0003676">
    <property type="term" value="F:nucleic acid binding"/>
    <property type="evidence" value="ECO:0007669"/>
    <property type="project" value="InterPro"/>
</dbReference>
<dbReference type="EMBL" id="AY813675">
    <property type="protein sequence ID" value="AAW25407.1"/>
    <property type="molecule type" value="mRNA"/>
</dbReference>
<dbReference type="Pfam" id="PF02171">
    <property type="entry name" value="Piwi"/>
    <property type="match status" value="1"/>
</dbReference>
<dbReference type="InterPro" id="IPR036397">
    <property type="entry name" value="RNaseH_sf"/>
</dbReference>
<name>Q5DFJ9_SCHJA</name>
<feature type="domain" description="Piwi" evidence="1">
    <location>
        <begin position="1"/>
        <end position="164"/>
    </location>
</feature>
<dbReference type="InterPro" id="IPR003165">
    <property type="entry name" value="Piwi"/>
</dbReference>